<evidence type="ECO:0000256" key="1">
    <source>
        <dbReference type="SAM" id="MobiDB-lite"/>
    </source>
</evidence>
<proteinExistence type="predicted"/>
<feature type="region of interest" description="Disordered" evidence="1">
    <location>
        <begin position="1"/>
        <end position="27"/>
    </location>
</feature>
<evidence type="ECO:0000313" key="2">
    <source>
        <dbReference type="EMBL" id="DAA02331.1"/>
    </source>
</evidence>
<protein>
    <submittedName>
        <fullName evidence="2">HDC04272</fullName>
    </submittedName>
</protein>
<organism evidence="2">
    <name type="scientific">Drosophila melanogaster</name>
    <name type="common">Fruit fly</name>
    <dbReference type="NCBI Taxonomy" id="7227"/>
    <lineage>
        <taxon>Eukaryota</taxon>
        <taxon>Metazoa</taxon>
        <taxon>Ecdysozoa</taxon>
        <taxon>Arthropoda</taxon>
        <taxon>Hexapoda</taxon>
        <taxon>Insecta</taxon>
        <taxon>Pterygota</taxon>
        <taxon>Neoptera</taxon>
        <taxon>Endopterygota</taxon>
        <taxon>Diptera</taxon>
        <taxon>Brachycera</taxon>
        <taxon>Muscomorpha</taxon>
        <taxon>Ephydroidea</taxon>
        <taxon>Drosophilidae</taxon>
        <taxon>Drosophila</taxon>
        <taxon>Sophophora</taxon>
    </lineage>
</organism>
<accession>Q6IGY3</accession>
<dbReference type="EMBL" id="BK003633">
    <property type="protein sequence ID" value="DAA02331.1"/>
    <property type="molecule type" value="Genomic_DNA"/>
</dbReference>
<dbReference type="AlphaFoldDB" id="Q6IGY3"/>
<gene>
    <name evidence="2" type="ORF">HDC04272</name>
</gene>
<sequence length="139" mass="14909">MTVALTGGKNGNEADAKWGSTTTPAGAGPSKLFPRSCSFSSSRRISFIFFSISIPVKIAAPPLPRQVPATHPSTDTPFLRHPISALISVVEIIPSSGNEILLIVSQFGTGELPRVFRKVSEISRKDIFIAGLVCRLLFD</sequence>
<name>Q6IGY3_DROME</name>
<reference evidence="2" key="1">
    <citation type="journal article" date="2003" name="Genome Biol.">
        <title>An integrated gene annotation and transcriptional profiling approach towards the full gene content of the Drosophila genome.</title>
        <authorList>
            <person name="Hild M."/>
            <person name="Beckmann B."/>
            <person name="Haas S.A."/>
            <person name="Koch B."/>
            <person name="Solovyev V."/>
            <person name="Busold C."/>
            <person name="Fellenberg K."/>
            <person name="Boutros M."/>
            <person name="Vingron M."/>
            <person name="Sauer F."/>
            <person name="Hoheisel J.D."/>
            <person name="Paro R."/>
        </authorList>
    </citation>
    <scope>NUCLEOTIDE SEQUENCE</scope>
</reference>